<keyword evidence="2" id="KW-1185">Reference proteome</keyword>
<organism evidence="1 2">
    <name type="scientific">Segniliparus rugosus (strain ATCC BAA-974 / DSM 45345 / CCUG 50838 / CIP 108380 / JCM 13579 / CDC 945)</name>
    <dbReference type="NCBI Taxonomy" id="679197"/>
    <lineage>
        <taxon>Bacteria</taxon>
        <taxon>Bacillati</taxon>
        <taxon>Actinomycetota</taxon>
        <taxon>Actinomycetes</taxon>
        <taxon>Mycobacteriales</taxon>
        <taxon>Segniliparaceae</taxon>
        <taxon>Segniliparus</taxon>
    </lineage>
</organism>
<dbReference type="Gene3D" id="2.30.110.10">
    <property type="entry name" value="Electron Transport, Fmn-binding Protein, Chain A"/>
    <property type="match status" value="1"/>
</dbReference>
<sequence>MQLPQWLARMNRRVTNPVLGAITPWAPLFGTIKHKGRSSGKTYSTPVTLFSAPESFVVILTYGPDRDWLKNLAAAKGGEVVHLGKTVSIGPPRVLPKAEAVLPRLANAIATAAKFEYVAILPKS</sequence>
<dbReference type="OrthoDB" id="3778270at2"/>
<dbReference type="AlphaFoldDB" id="E5XNX3"/>
<dbReference type="STRING" id="679197.HMPREF9336_01194"/>
<accession>E5XNX3</accession>
<evidence type="ECO:0000313" key="1">
    <source>
        <dbReference type="EMBL" id="EFV13942.1"/>
    </source>
</evidence>
<dbReference type="eggNOG" id="ENOG5032Z8Q">
    <property type="taxonomic scope" value="Bacteria"/>
</dbReference>
<dbReference type="EMBL" id="ACZI02000003">
    <property type="protein sequence ID" value="EFV13942.1"/>
    <property type="molecule type" value="Genomic_DNA"/>
</dbReference>
<comment type="caution">
    <text evidence="1">The sequence shown here is derived from an EMBL/GenBank/DDBJ whole genome shotgun (WGS) entry which is preliminary data.</text>
</comment>
<evidence type="ECO:0000313" key="2">
    <source>
        <dbReference type="Proteomes" id="UP000004816"/>
    </source>
</evidence>
<dbReference type="InterPro" id="IPR004378">
    <property type="entry name" value="F420H2_quin_Rdtase"/>
</dbReference>
<protein>
    <submittedName>
        <fullName evidence="1">Deazaflavin-dependent nitroreductase</fullName>
    </submittedName>
</protein>
<dbReference type="NCBIfam" id="TIGR00026">
    <property type="entry name" value="hi_GC_TIGR00026"/>
    <property type="match status" value="1"/>
</dbReference>
<proteinExistence type="predicted"/>
<dbReference type="GO" id="GO:0016491">
    <property type="term" value="F:oxidoreductase activity"/>
    <property type="evidence" value="ECO:0007669"/>
    <property type="project" value="InterPro"/>
</dbReference>
<dbReference type="InterPro" id="IPR012349">
    <property type="entry name" value="Split_barrel_FMN-bd"/>
</dbReference>
<dbReference type="RefSeq" id="WP_007468766.1">
    <property type="nucleotide sequence ID" value="NZ_KI391954.1"/>
</dbReference>
<dbReference type="Proteomes" id="UP000004816">
    <property type="component" value="Unassembled WGS sequence"/>
</dbReference>
<dbReference type="HOGENOM" id="CLU_141082_2_0_11"/>
<name>E5XNX3_SEGRC</name>
<reference evidence="1 2" key="1">
    <citation type="journal article" date="2011" name="Stand. Genomic Sci.">
        <title>High quality draft genome sequence of Segniliparus rugosus CDC 945(T)= (ATCC BAA-974(T)).</title>
        <authorList>
            <person name="Earl A.M."/>
            <person name="Desjardins C.A."/>
            <person name="Fitzgerald M.G."/>
            <person name="Arachchi H.M."/>
            <person name="Zeng Q."/>
            <person name="Mehta T."/>
            <person name="Griggs A."/>
            <person name="Birren B.W."/>
            <person name="Toney N.C."/>
            <person name="Carr J."/>
            <person name="Posey J."/>
            <person name="Butler W.R."/>
        </authorList>
    </citation>
    <scope>NUCLEOTIDE SEQUENCE [LARGE SCALE GENOMIC DNA]</scope>
    <source>
        <strain evidence="2">ATCC BAA-974 / DSM 45345 / CCUG 50838 / CIP 108380 / JCM 13579 / CDC 945</strain>
    </source>
</reference>
<gene>
    <name evidence="1" type="ORF">HMPREF9336_01194</name>
</gene>